<organism evidence="1 2">
    <name type="scientific">Meishania litoralis</name>
    <dbReference type="NCBI Taxonomy" id="3434685"/>
    <lineage>
        <taxon>Bacteria</taxon>
        <taxon>Pseudomonadati</taxon>
        <taxon>Bacteroidota</taxon>
        <taxon>Flavobacteriia</taxon>
        <taxon>Flavobacteriales</taxon>
        <taxon>Flavobacteriaceae</taxon>
        <taxon>Meishania</taxon>
    </lineage>
</organism>
<gene>
    <name evidence="1" type="ORF">ACEZ3G_16590</name>
</gene>
<dbReference type="Proteomes" id="UP001595191">
    <property type="component" value="Unassembled WGS sequence"/>
</dbReference>
<comment type="caution">
    <text evidence="1">The sequence shown here is derived from an EMBL/GenBank/DDBJ whole genome shotgun (WGS) entry which is preliminary data.</text>
</comment>
<evidence type="ECO:0000313" key="2">
    <source>
        <dbReference type="Proteomes" id="UP001595191"/>
    </source>
</evidence>
<accession>A0ACC7LNH8</accession>
<name>A0ACC7LNH8_9FLAO</name>
<dbReference type="EMBL" id="JBHFPV010000007">
    <property type="protein sequence ID" value="MFH6605107.1"/>
    <property type="molecule type" value="Genomic_DNA"/>
</dbReference>
<keyword evidence="2" id="KW-1185">Reference proteome</keyword>
<reference evidence="1" key="1">
    <citation type="submission" date="2024-09" db="EMBL/GenBank/DDBJ databases">
        <authorList>
            <person name="Liu J."/>
        </authorList>
    </citation>
    <scope>NUCLEOTIDE SEQUENCE</scope>
    <source>
        <strain evidence="1">NBU2967</strain>
    </source>
</reference>
<sequence>MNYILFDGTVRENLLPFTFTRPVADVRIGILTIREKWEKYLGQTTSTITEDYLSEKYPTVKKDTNIVINGSFCPSGELVKRVKNLKNNEAIFKNNEVVAFYSKDADLHFDLSKYQAIEYDGELLQVKNTWDIFSKNGEALQADFDFLTKGRKSAQISDTNRLINAEHIFLEEGASVEYSTLNATEGPIYIGKNAEVWEGAMIRGAFALCNNAVVKMGAKMYGATTVGPYGKVAGEVSNAVIFGYSSKGHEGYLGNAVLGEWCNIGADSNNSNLKNNYAKVRLWNYATERFEQTGLQFCGLMMGDHSKTAINTMLNTGTVVGVNVNLYVPGFPRNFIPSFSWGGASGFSTYLPKKAFEAAKVMMARRGVEFDDKEARILEQVFELTKKWRNY</sequence>
<evidence type="ECO:0000313" key="1">
    <source>
        <dbReference type="EMBL" id="MFH6605107.1"/>
    </source>
</evidence>
<proteinExistence type="predicted"/>
<protein>
    <submittedName>
        <fullName evidence="1">GlmU family protein</fullName>
    </submittedName>
</protein>